<dbReference type="EMBL" id="JBBWRZ010000011">
    <property type="protein sequence ID" value="KAK8225744.1"/>
    <property type="molecule type" value="Genomic_DNA"/>
</dbReference>
<protein>
    <submittedName>
        <fullName evidence="1">Uncharacterized protein</fullName>
    </submittedName>
</protein>
<dbReference type="Proteomes" id="UP001492380">
    <property type="component" value="Unassembled WGS sequence"/>
</dbReference>
<evidence type="ECO:0000313" key="2">
    <source>
        <dbReference type="Proteomes" id="UP001492380"/>
    </source>
</evidence>
<evidence type="ECO:0000313" key="1">
    <source>
        <dbReference type="EMBL" id="KAK8225744.1"/>
    </source>
</evidence>
<sequence length="167" mass="18865">MEIAVRSRRQSCSRWVRGRVKIMMLTCRMTVARFLAGVSSRQRSLRLLSSRDWKLLPLVWVSLASSPQSWKLLNDQLSWRQLNAPSRCQPLSSRCDQSISYSLQRSLATKKPIAGTRVAAGHLRGIVTVRWSLSGQKCLSTLLWIGKVCALENKHGSSECSSQSIRH</sequence>
<comment type="caution">
    <text evidence="1">The sequence shown here is derived from an EMBL/GenBank/DDBJ whole genome shotgun (WGS) entry which is preliminary data.</text>
</comment>
<keyword evidence="2" id="KW-1185">Reference proteome</keyword>
<proteinExistence type="predicted"/>
<name>A0ABR1YC29_9PEZI</name>
<organism evidence="1 2">
    <name type="scientific">Phyllosticta capitalensis</name>
    <dbReference type="NCBI Taxonomy" id="121624"/>
    <lineage>
        <taxon>Eukaryota</taxon>
        <taxon>Fungi</taxon>
        <taxon>Dikarya</taxon>
        <taxon>Ascomycota</taxon>
        <taxon>Pezizomycotina</taxon>
        <taxon>Dothideomycetes</taxon>
        <taxon>Dothideomycetes incertae sedis</taxon>
        <taxon>Botryosphaeriales</taxon>
        <taxon>Phyllostictaceae</taxon>
        <taxon>Phyllosticta</taxon>
    </lineage>
</organism>
<reference evidence="1 2" key="1">
    <citation type="submission" date="2024-04" db="EMBL/GenBank/DDBJ databases">
        <title>Phyllosticta paracitricarpa is synonymous to the EU quarantine fungus P. citricarpa based on phylogenomic analyses.</title>
        <authorList>
            <consortium name="Lawrence Berkeley National Laboratory"/>
            <person name="Van Ingen-Buijs V.A."/>
            <person name="Van Westerhoven A.C."/>
            <person name="Haridas S."/>
            <person name="Skiadas P."/>
            <person name="Martin F."/>
            <person name="Groenewald J.Z."/>
            <person name="Crous P.W."/>
            <person name="Seidl M.F."/>
        </authorList>
    </citation>
    <scope>NUCLEOTIDE SEQUENCE [LARGE SCALE GENOMIC DNA]</scope>
    <source>
        <strain evidence="1 2">CBS 123374</strain>
    </source>
</reference>
<gene>
    <name evidence="1" type="ORF">HDK90DRAFT_495769</name>
</gene>
<accession>A0ABR1YC29</accession>